<dbReference type="GO" id="GO:0008061">
    <property type="term" value="F:chitin binding"/>
    <property type="evidence" value="ECO:0007669"/>
    <property type="project" value="UniProtKB-KW"/>
</dbReference>
<organism evidence="7">
    <name type="scientific">Timema californicum</name>
    <name type="common">California timema</name>
    <name type="synonym">Walking stick</name>
    <dbReference type="NCBI Taxonomy" id="61474"/>
    <lineage>
        <taxon>Eukaryota</taxon>
        <taxon>Metazoa</taxon>
        <taxon>Ecdysozoa</taxon>
        <taxon>Arthropoda</taxon>
        <taxon>Hexapoda</taxon>
        <taxon>Insecta</taxon>
        <taxon>Pterygota</taxon>
        <taxon>Neoptera</taxon>
        <taxon>Polyneoptera</taxon>
        <taxon>Phasmatodea</taxon>
        <taxon>Timematodea</taxon>
        <taxon>Timematoidea</taxon>
        <taxon>Timematidae</taxon>
        <taxon>Timema</taxon>
    </lineage>
</organism>
<proteinExistence type="predicted"/>
<dbReference type="GO" id="GO:0005576">
    <property type="term" value="C:extracellular region"/>
    <property type="evidence" value="ECO:0007669"/>
    <property type="project" value="InterPro"/>
</dbReference>
<protein>
    <submittedName>
        <fullName evidence="7">(California timema) hypothetical protein</fullName>
    </submittedName>
</protein>
<evidence type="ECO:0000313" key="7">
    <source>
        <dbReference type="EMBL" id="CAD7578915.1"/>
    </source>
</evidence>
<keyword evidence="4" id="KW-1015">Disulfide bond</keyword>
<dbReference type="AlphaFoldDB" id="A0A7R9JGM8"/>
<dbReference type="PANTHER" id="PTHR23301">
    <property type="entry name" value="CHITIN BINDING PERITROPHIN-A"/>
    <property type="match status" value="1"/>
</dbReference>
<gene>
    <name evidence="7" type="ORF">TCMB3V08_LOCUS11452</name>
</gene>
<evidence type="ECO:0000259" key="6">
    <source>
        <dbReference type="PROSITE" id="PS50940"/>
    </source>
</evidence>
<dbReference type="Pfam" id="PF01607">
    <property type="entry name" value="CBM_14"/>
    <property type="match status" value="3"/>
</dbReference>
<dbReference type="InterPro" id="IPR051940">
    <property type="entry name" value="Chitin_bind-dev_reg"/>
</dbReference>
<dbReference type="PANTHER" id="PTHR23301:SF107">
    <property type="entry name" value="LD20793P"/>
    <property type="match status" value="1"/>
</dbReference>
<keyword evidence="3" id="KW-0677">Repeat</keyword>
<sequence>MRVLLNQKVRDVFQCKLESSSMSRSARNRSGLQTYAHPDLCDHFFLCTNGTVTVEQCENGLLFDGKGSVHKHCNYNWAVDCGARKYEGECLLNFREVVELPALEQLVDLCPPSIVHLHTRPELYYYLVSTLSIRSVRAGLFSKGQHEATCPSAAQDVCTSSASTLRARLCSTNYLKCEYGVAHQTPCEPGLAYDDKTHSCNWPDLLLDTCNPEAILGFKCPTKVPSNTVAAKFWPFPRFAIPGDCGRLITCVNNFPRLISCGDDKVFDEETLTCEDPDVVPKCRDVYVRFIAGCPQQNTRHTAVKSEPRQFPTLHFTRTVNDDPQNVFPSLDGLVGCLLLIVVCSTAVIQDVEVCSVTRLAPMLPVVHACLNSFALPVLYTETLDTI</sequence>
<reference evidence="7" key="1">
    <citation type="submission" date="2020-11" db="EMBL/GenBank/DDBJ databases">
        <authorList>
            <person name="Tran Van P."/>
        </authorList>
    </citation>
    <scope>NUCLEOTIDE SEQUENCE</scope>
</reference>
<dbReference type="InterPro" id="IPR002557">
    <property type="entry name" value="Chitin-bd_dom"/>
</dbReference>
<keyword evidence="2" id="KW-0732">Signal</keyword>
<feature type="domain" description="Chitin-binding type-2" evidence="6">
    <location>
        <begin position="217"/>
        <end position="285"/>
    </location>
</feature>
<dbReference type="Gene3D" id="2.170.140.10">
    <property type="entry name" value="Chitin binding domain"/>
    <property type="match status" value="3"/>
</dbReference>
<accession>A0A7R9JGM8</accession>
<evidence type="ECO:0000256" key="2">
    <source>
        <dbReference type="ARBA" id="ARBA00022729"/>
    </source>
</evidence>
<evidence type="ECO:0000256" key="1">
    <source>
        <dbReference type="ARBA" id="ARBA00022669"/>
    </source>
</evidence>
<evidence type="ECO:0000256" key="4">
    <source>
        <dbReference type="ARBA" id="ARBA00023157"/>
    </source>
</evidence>
<feature type="domain" description="Chitin-binding type-2" evidence="6">
    <location>
        <begin position="155"/>
        <end position="212"/>
    </location>
</feature>
<dbReference type="SUPFAM" id="SSF57625">
    <property type="entry name" value="Invertebrate chitin-binding proteins"/>
    <property type="match status" value="3"/>
</dbReference>
<dbReference type="PROSITE" id="PS50940">
    <property type="entry name" value="CHIT_BIND_II"/>
    <property type="match status" value="3"/>
</dbReference>
<evidence type="ECO:0000256" key="5">
    <source>
        <dbReference type="ARBA" id="ARBA00023180"/>
    </source>
</evidence>
<keyword evidence="5" id="KW-0325">Glycoprotein</keyword>
<evidence type="ECO:0000256" key="3">
    <source>
        <dbReference type="ARBA" id="ARBA00022737"/>
    </source>
</evidence>
<feature type="domain" description="Chitin-binding type-2" evidence="6">
    <location>
        <begin position="23"/>
        <end position="83"/>
    </location>
</feature>
<keyword evidence="1" id="KW-0147">Chitin-binding</keyword>
<dbReference type="InterPro" id="IPR036508">
    <property type="entry name" value="Chitin-bd_dom_sf"/>
</dbReference>
<name>A0A7R9JGM8_TIMCA</name>
<dbReference type="EMBL" id="OE189098">
    <property type="protein sequence ID" value="CAD7578915.1"/>
    <property type="molecule type" value="Genomic_DNA"/>
</dbReference>
<dbReference type="SMART" id="SM00494">
    <property type="entry name" value="ChtBD2"/>
    <property type="match status" value="3"/>
</dbReference>